<evidence type="ECO:0000313" key="2">
    <source>
        <dbReference type="Proteomes" id="UP000326936"/>
    </source>
</evidence>
<dbReference type="Proteomes" id="UP000326936">
    <property type="component" value="Chromosome"/>
</dbReference>
<dbReference type="AlphaFoldDB" id="A0A5P9CIZ8"/>
<dbReference type="EMBL" id="CP045350">
    <property type="protein sequence ID" value="QFT25677.1"/>
    <property type="molecule type" value="Genomic_DNA"/>
</dbReference>
<organism evidence="1 2">
    <name type="scientific">Vibrio aquimaris</name>
    <dbReference type="NCBI Taxonomy" id="2587862"/>
    <lineage>
        <taxon>Bacteria</taxon>
        <taxon>Pseudomonadati</taxon>
        <taxon>Pseudomonadota</taxon>
        <taxon>Gammaproteobacteria</taxon>
        <taxon>Vibrionales</taxon>
        <taxon>Vibrionaceae</taxon>
        <taxon>Vibrio</taxon>
    </lineage>
</organism>
<sequence length="148" mass="16194">MVQAMAINSARVLKGKEPLPMICSTLSRGALTSSIAEFKDKELQSSLKKGGFYEEKMSSCIKSLGVEMVHNNFPLETKTLGEYKAINQLNVIDPKTLPENTIDTIYVIGHGEAGRPHLYDTIEGSGSKPISDVISDISSLVRKKSNHK</sequence>
<reference evidence="1 2" key="1">
    <citation type="submission" date="2019-10" db="EMBL/GenBank/DDBJ databases">
        <title>Complete genome sequence of Vibrio sp. strain THAF100, isolated from non-filtered water from the water column of tank 6 of a marine aquarium containing stony-coral fragments. Water maintained at 26 degree C.</title>
        <authorList>
            <person name="Ruckert C."/>
            <person name="Franco A."/>
            <person name="Kalinowski J."/>
            <person name="Glaeser S."/>
        </authorList>
    </citation>
    <scope>NUCLEOTIDE SEQUENCE [LARGE SCALE GENOMIC DNA]</scope>
    <source>
        <strain evidence="1 2">THAF100</strain>
    </source>
</reference>
<name>A0A5P9CIZ8_9VIBR</name>
<protein>
    <submittedName>
        <fullName evidence="1">Uncharacterized protein</fullName>
    </submittedName>
</protein>
<gene>
    <name evidence="1" type="ORF">FIV01_04475</name>
</gene>
<proteinExistence type="predicted"/>
<keyword evidence="2" id="KW-1185">Reference proteome</keyword>
<dbReference type="KEGG" id="vaq:FIV01_04475"/>
<evidence type="ECO:0000313" key="1">
    <source>
        <dbReference type="EMBL" id="QFT25677.1"/>
    </source>
</evidence>
<accession>A0A5P9CIZ8</accession>